<dbReference type="Pfam" id="PF23598">
    <property type="entry name" value="LRR_14"/>
    <property type="match status" value="1"/>
</dbReference>
<accession>A0A0A9D4B2</accession>
<dbReference type="InterPro" id="IPR036388">
    <property type="entry name" value="WH-like_DNA-bd_sf"/>
</dbReference>
<dbReference type="AlphaFoldDB" id="A0A0A9D4B2"/>
<evidence type="ECO:0000259" key="5">
    <source>
        <dbReference type="Pfam" id="PF23598"/>
    </source>
</evidence>
<protein>
    <recommendedName>
        <fullName evidence="7">NB-ARC domain-containing protein</fullName>
    </recommendedName>
</protein>
<name>A0A0A9D4B2_ARUDO</name>
<dbReference type="EMBL" id="GBRH01216362">
    <property type="protein sequence ID" value="JAD81533.1"/>
    <property type="molecule type" value="Transcribed_RNA"/>
</dbReference>
<keyword evidence="1" id="KW-0433">Leucine-rich repeat</keyword>
<evidence type="ECO:0000256" key="1">
    <source>
        <dbReference type="ARBA" id="ARBA00022614"/>
    </source>
</evidence>
<feature type="domain" description="Disease resistance R13L4/SHOC-2-like LRR" evidence="5">
    <location>
        <begin position="177"/>
        <end position="316"/>
    </location>
</feature>
<dbReference type="InterPro" id="IPR058922">
    <property type="entry name" value="WHD_DRP"/>
</dbReference>
<feature type="domain" description="Disease resistance protein winged helix" evidence="4">
    <location>
        <begin position="60"/>
        <end position="128"/>
    </location>
</feature>
<dbReference type="Gene3D" id="3.80.10.10">
    <property type="entry name" value="Ribonuclease Inhibitor"/>
    <property type="match status" value="2"/>
</dbReference>
<keyword evidence="3" id="KW-0611">Plant defense</keyword>
<keyword evidence="2" id="KW-0677">Repeat</keyword>
<evidence type="ECO:0000313" key="6">
    <source>
        <dbReference type="EMBL" id="JAD81533.1"/>
    </source>
</evidence>
<dbReference type="SUPFAM" id="SSF52058">
    <property type="entry name" value="L domain-like"/>
    <property type="match status" value="1"/>
</dbReference>
<evidence type="ECO:0008006" key="7">
    <source>
        <dbReference type="Google" id="ProtNLM"/>
    </source>
</evidence>
<evidence type="ECO:0000256" key="3">
    <source>
        <dbReference type="ARBA" id="ARBA00022821"/>
    </source>
</evidence>
<evidence type="ECO:0000259" key="4">
    <source>
        <dbReference type="Pfam" id="PF23559"/>
    </source>
</evidence>
<dbReference type="GO" id="GO:0009626">
    <property type="term" value="P:plant-type hypersensitive response"/>
    <property type="evidence" value="ECO:0007669"/>
    <property type="project" value="UniProtKB-ARBA"/>
</dbReference>
<dbReference type="InterPro" id="IPR050905">
    <property type="entry name" value="Plant_NBS-LRR"/>
</dbReference>
<dbReference type="InterPro" id="IPR003591">
    <property type="entry name" value="Leu-rich_rpt_typical-subtyp"/>
</dbReference>
<dbReference type="InterPro" id="IPR032675">
    <property type="entry name" value="LRR_dom_sf"/>
</dbReference>
<dbReference type="InterPro" id="IPR055414">
    <property type="entry name" value="LRR_R13L4/SHOC2-like"/>
</dbReference>
<organism evidence="6">
    <name type="scientific">Arundo donax</name>
    <name type="common">Giant reed</name>
    <name type="synonym">Donax arundinaceus</name>
    <dbReference type="NCBI Taxonomy" id="35708"/>
    <lineage>
        <taxon>Eukaryota</taxon>
        <taxon>Viridiplantae</taxon>
        <taxon>Streptophyta</taxon>
        <taxon>Embryophyta</taxon>
        <taxon>Tracheophyta</taxon>
        <taxon>Spermatophyta</taxon>
        <taxon>Magnoliopsida</taxon>
        <taxon>Liliopsida</taxon>
        <taxon>Poales</taxon>
        <taxon>Poaceae</taxon>
        <taxon>PACMAD clade</taxon>
        <taxon>Arundinoideae</taxon>
        <taxon>Arundineae</taxon>
        <taxon>Arundo</taxon>
    </lineage>
</organism>
<reference evidence="6" key="1">
    <citation type="submission" date="2014-09" db="EMBL/GenBank/DDBJ databases">
        <authorList>
            <person name="Magalhaes I.L.F."/>
            <person name="Oliveira U."/>
            <person name="Santos F.R."/>
            <person name="Vidigal T.H.D.A."/>
            <person name="Brescovit A.D."/>
            <person name="Santos A.J."/>
        </authorList>
    </citation>
    <scope>NUCLEOTIDE SEQUENCE</scope>
    <source>
        <tissue evidence="6">Shoot tissue taken approximately 20 cm above the soil surface</tissue>
    </source>
</reference>
<evidence type="ECO:0000256" key="2">
    <source>
        <dbReference type="ARBA" id="ARBA00022737"/>
    </source>
</evidence>
<dbReference type="GO" id="GO:0002758">
    <property type="term" value="P:innate immune response-activating signaling pathway"/>
    <property type="evidence" value="ECO:0007669"/>
    <property type="project" value="UniProtKB-ARBA"/>
</dbReference>
<dbReference type="FunFam" id="1.10.10.10:FF:000322">
    <property type="entry name" value="Probable disease resistance protein At1g63360"/>
    <property type="match status" value="1"/>
</dbReference>
<dbReference type="PANTHER" id="PTHR33463:SF209">
    <property type="entry name" value="DISEASE RESISTANCE PROTEIN RPS2-LIKE"/>
    <property type="match status" value="1"/>
</dbReference>
<proteinExistence type="predicted"/>
<dbReference type="SMART" id="SM00369">
    <property type="entry name" value="LRR_TYP"/>
    <property type="match status" value="3"/>
</dbReference>
<dbReference type="Gene3D" id="1.10.10.10">
    <property type="entry name" value="Winged helix-like DNA-binding domain superfamily/Winged helix DNA-binding domain"/>
    <property type="match status" value="1"/>
</dbReference>
<reference evidence="6" key="2">
    <citation type="journal article" date="2015" name="Data Brief">
        <title>Shoot transcriptome of the giant reed, Arundo donax.</title>
        <authorList>
            <person name="Barrero R.A."/>
            <person name="Guerrero F.D."/>
            <person name="Moolhuijzen P."/>
            <person name="Goolsby J.A."/>
            <person name="Tidwell J."/>
            <person name="Bellgard S.E."/>
            <person name="Bellgard M.I."/>
        </authorList>
    </citation>
    <scope>NUCLEOTIDE SEQUENCE</scope>
    <source>
        <tissue evidence="6">Shoot tissue taken approximately 20 cm above the soil surface</tissue>
    </source>
</reference>
<dbReference type="Pfam" id="PF23559">
    <property type="entry name" value="WHD_DRP"/>
    <property type="match status" value="1"/>
</dbReference>
<dbReference type="GO" id="GO:0042742">
    <property type="term" value="P:defense response to bacterium"/>
    <property type="evidence" value="ECO:0007669"/>
    <property type="project" value="UniProtKB-ARBA"/>
</dbReference>
<sequence length="613" mass="70099">MSVKRTWREWENALKTFKRRTQLLDTSGMKNVDPILETLRISYDNLESDKLKECFLACSLWPEGYSIWTVDLVNCWIGLGLIPIGRTINDSHNDGLSYIERLKKMCLLEEGDIKNTEVRLHDIIRDMALWIASDYEGKKYSWIVQAGHRLRSGVNSEFDLRRWESATRISLMCNFLDSLQSLPSCSDLSVLVLQQNFHFKDIPPSLCQSMSSLKYLDLSWTQIEELPTEFCSLANLRYLNLADSHIGSLPENFGDLKQLIFLNLSYTNNLRRIPSGVISKLSMLKVLYLYQSKYSGFEKELSEKNGEFSLRELKCFDSGLSLGLTVRSALALWMLALLPDTYVHLLGVEQLEGESALGLKLQNTVTVLNFRMCLSIEELSIELADNQDPAKATSHLEYLTFWRLPKLASVNIGVELFIRMLCIVENSGLSDITWILKLPQLEHLDLSFCSNLKYVLSSTDTGVDRYAMQGSKEVHGLSKLRILQLNHLPKLESICIPKLLCPCLEYIDVFGCPLLKDLPFRQESSGVTCLKQIRGEEQWWNSLQWDNDTTCKLLLPFFKVFEKNLETFEPALGTNPFIQASGSFFAHRKPMMRTAIQFSSYLSLLFGAKTSTR</sequence>
<dbReference type="PANTHER" id="PTHR33463">
    <property type="entry name" value="NB-ARC DOMAIN-CONTAINING PROTEIN-RELATED"/>
    <property type="match status" value="1"/>
</dbReference>